<dbReference type="PANTHER" id="PTHR43466:SF1">
    <property type="entry name" value="2-OXO-4-HYDROXY-4-CARBOXY-5-UREIDOIMIDAZOLINE DECARBOXYLASE-RELATED"/>
    <property type="match status" value="1"/>
</dbReference>
<dbReference type="NCBIfam" id="NF010372">
    <property type="entry name" value="PRK13798.1"/>
    <property type="match status" value="1"/>
</dbReference>
<feature type="region of interest" description="Disordered" evidence="7">
    <location>
        <begin position="174"/>
        <end position="212"/>
    </location>
</feature>
<dbReference type="SUPFAM" id="SSF158694">
    <property type="entry name" value="UraD-Like"/>
    <property type="match status" value="1"/>
</dbReference>
<evidence type="ECO:0000256" key="1">
    <source>
        <dbReference type="ARBA" id="ARBA00001163"/>
    </source>
</evidence>
<evidence type="ECO:0000256" key="2">
    <source>
        <dbReference type="ARBA" id="ARBA00004754"/>
    </source>
</evidence>
<keyword evidence="6 9" id="KW-0456">Lyase</keyword>
<feature type="domain" description="Oxo-4-hydroxy-4-carboxy-5-ureidoimidazoline decarboxylase" evidence="8">
    <location>
        <begin position="17"/>
        <end position="74"/>
    </location>
</feature>
<dbReference type="GO" id="GO:0051997">
    <property type="term" value="F:2-oxo-4-hydroxy-4-carboxy-5-ureidoimidazoline decarboxylase activity"/>
    <property type="evidence" value="ECO:0007669"/>
    <property type="project" value="UniProtKB-EC"/>
</dbReference>
<dbReference type="EC" id="4.1.1.97" evidence="3"/>
<dbReference type="InterPro" id="IPR036778">
    <property type="entry name" value="OHCU_decarboxylase_sf"/>
</dbReference>
<dbReference type="Pfam" id="PF09349">
    <property type="entry name" value="OHCU_decarbox"/>
    <property type="match status" value="2"/>
</dbReference>
<keyword evidence="10" id="KW-1185">Reference proteome</keyword>
<evidence type="ECO:0000256" key="5">
    <source>
        <dbReference type="ARBA" id="ARBA00022793"/>
    </source>
</evidence>
<comment type="pathway">
    <text evidence="2">Purine metabolism; urate degradation; (S)-allantoin from urate: step 3/3.</text>
</comment>
<evidence type="ECO:0000256" key="6">
    <source>
        <dbReference type="ARBA" id="ARBA00023239"/>
    </source>
</evidence>
<accession>A0ABW4PJI1</accession>
<dbReference type="Proteomes" id="UP001597365">
    <property type="component" value="Unassembled WGS sequence"/>
</dbReference>
<evidence type="ECO:0000256" key="7">
    <source>
        <dbReference type="SAM" id="MobiDB-lite"/>
    </source>
</evidence>
<dbReference type="InterPro" id="IPR018020">
    <property type="entry name" value="OHCU_decarboxylase"/>
</dbReference>
<dbReference type="Gene3D" id="1.10.3330.10">
    <property type="entry name" value="Oxo-4-hydroxy-4-carboxy-5-ureidoimidazoline decarboxylase"/>
    <property type="match status" value="1"/>
</dbReference>
<feature type="domain" description="Oxo-4-hydroxy-4-carboxy-5-ureidoimidazoline decarboxylase" evidence="8">
    <location>
        <begin position="103"/>
        <end position="170"/>
    </location>
</feature>
<evidence type="ECO:0000313" key="10">
    <source>
        <dbReference type="Proteomes" id="UP001597365"/>
    </source>
</evidence>
<protein>
    <recommendedName>
        <fullName evidence="3">2-oxo-4-hydroxy-4-carboxy-5-ureidoimidazoline decarboxylase</fullName>
        <ecNumber evidence="3">4.1.1.97</ecNumber>
    </recommendedName>
</protein>
<dbReference type="RefSeq" id="WP_380899471.1">
    <property type="nucleotide sequence ID" value="NZ_JBHUFU010000006.1"/>
</dbReference>
<evidence type="ECO:0000256" key="3">
    <source>
        <dbReference type="ARBA" id="ARBA00012257"/>
    </source>
</evidence>
<sequence>MRLPPQRSEATPLHRLNSASPAELRDALLTCCGSPRWADSIIEHRPYPDLEALLAAADEAGYDLTDEDLSEALSRESSPGPGHGDLLYGGHRLTISGPGALAAHTALRAAHAAYESRFGYAFVLCVDDVSEEEAVGHVLAAIRTRLGNEAEQERAVAADELRRIARGRLARLVLEGRMPPGPGGGTGSGRQAPGSGPGTVPRDLAPSPAVPD</sequence>
<evidence type="ECO:0000259" key="8">
    <source>
        <dbReference type="Pfam" id="PF09349"/>
    </source>
</evidence>
<keyword evidence="5" id="KW-0210">Decarboxylase</keyword>
<keyword evidence="4" id="KW-0659">Purine metabolism</keyword>
<proteinExistence type="predicted"/>
<reference evidence="10" key="1">
    <citation type="journal article" date="2019" name="Int. J. Syst. Evol. Microbiol.">
        <title>The Global Catalogue of Microorganisms (GCM) 10K type strain sequencing project: providing services to taxonomists for standard genome sequencing and annotation.</title>
        <authorList>
            <consortium name="The Broad Institute Genomics Platform"/>
            <consortium name="The Broad Institute Genome Sequencing Center for Infectious Disease"/>
            <person name="Wu L."/>
            <person name="Ma J."/>
        </authorList>
    </citation>
    <scope>NUCLEOTIDE SEQUENCE [LARGE SCALE GENOMIC DNA]</scope>
    <source>
        <strain evidence="10">CGMCC 4.7455</strain>
    </source>
</reference>
<gene>
    <name evidence="9" type="ORF">ACFSJS_12560</name>
</gene>
<organism evidence="9 10">
    <name type="scientific">Streptomyces desertarenae</name>
    <dbReference type="NCBI Taxonomy" id="2666184"/>
    <lineage>
        <taxon>Bacteria</taxon>
        <taxon>Bacillati</taxon>
        <taxon>Actinomycetota</taxon>
        <taxon>Actinomycetes</taxon>
        <taxon>Kitasatosporales</taxon>
        <taxon>Streptomycetaceae</taxon>
        <taxon>Streptomyces</taxon>
    </lineage>
</organism>
<name>A0ABW4PJI1_9ACTN</name>
<dbReference type="EMBL" id="JBHUFU010000006">
    <property type="protein sequence ID" value="MFD1830494.1"/>
    <property type="molecule type" value="Genomic_DNA"/>
</dbReference>
<evidence type="ECO:0000256" key="4">
    <source>
        <dbReference type="ARBA" id="ARBA00022631"/>
    </source>
</evidence>
<dbReference type="PANTHER" id="PTHR43466">
    <property type="entry name" value="2-OXO-4-HYDROXY-4-CARBOXY-5-UREIDOIMIDAZOLINE DECARBOXYLASE-RELATED"/>
    <property type="match status" value="1"/>
</dbReference>
<comment type="catalytic activity">
    <reaction evidence="1">
        <text>5-hydroxy-2-oxo-4-ureido-2,5-dihydro-1H-imidazole-5-carboxylate + H(+) = (S)-allantoin + CO2</text>
        <dbReference type="Rhea" id="RHEA:26301"/>
        <dbReference type="ChEBI" id="CHEBI:15378"/>
        <dbReference type="ChEBI" id="CHEBI:15678"/>
        <dbReference type="ChEBI" id="CHEBI:16526"/>
        <dbReference type="ChEBI" id="CHEBI:58639"/>
        <dbReference type="EC" id="4.1.1.97"/>
    </reaction>
</comment>
<evidence type="ECO:0000313" key="9">
    <source>
        <dbReference type="EMBL" id="MFD1830494.1"/>
    </source>
</evidence>
<comment type="caution">
    <text evidence="9">The sequence shown here is derived from an EMBL/GenBank/DDBJ whole genome shotgun (WGS) entry which is preliminary data.</text>
</comment>